<dbReference type="AlphaFoldDB" id="A0A1R3HQC6"/>
<feature type="domain" description="NAC" evidence="5">
    <location>
        <begin position="5"/>
        <end position="150"/>
    </location>
</feature>
<evidence type="ECO:0000256" key="3">
    <source>
        <dbReference type="ARBA" id="ARBA00023163"/>
    </source>
</evidence>
<dbReference type="SUPFAM" id="SSF101941">
    <property type="entry name" value="NAC domain"/>
    <property type="match status" value="1"/>
</dbReference>
<keyword evidence="2" id="KW-0238">DNA-binding</keyword>
<reference evidence="6 7" key="1">
    <citation type="submission" date="2013-09" db="EMBL/GenBank/DDBJ databases">
        <title>Corchorus capsularis genome sequencing.</title>
        <authorList>
            <person name="Alam M."/>
            <person name="Haque M.S."/>
            <person name="Islam M.S."/>
            <person name="Emdad E.M."/>
            <person name="Islam M.M."/>
            <person name="Ahmed B."/>
            <person name="Halim A."/>
            <person name="Hossen Q.M.M."/>
            <person name="Hossain M.Z."/>
            <person name="Ahmed R."/>
            <person name="Khan M.M."/>
            <person name="Islam R."/>
            <person name="Rashid M.M."/>
            <person name="Khan S.A."/>
            <person name="Rahman M.S."/>
            <person name="Alam M."/>
        </authorList>
    </citation>
    <scope>NUCLEOTIDE SEQUENCE [LARGE SCALE GENOMIC DNA]</scope>
    <source>
        <strain evidence="7">cv. CVL-1</strain>
        <tissue evidence="6">Whole seedling</tissue>
    </source>
</reference>
<accession>A0A1R3HQC6</accession>
<dbReference type="OrthoDB" id="774757at2759"/>
<keyword evidence="4" id="KW-0539">Nucleus</keyword>
<dbReference type="Gene3D" id="2.170.150.80">
    <property type="entry name" value="NAC domain"/>
    <property type="match status" value="1"/>
</dbReference>
<dbReference type="EMBL" id="AWWV01011420">
    <property type="protein sequence ID" value="OMO72482.1"/>
    <property type="molecule type" value="Genomic_DNA"/>
</dbReference>
<organism evidence="6 7">
    <name type="scientific">Corchorus capsularis</name>
    <name type="common">Jute</name>
    <dbReference type="NCBI Taxonomy" id="210143"/>
    <lineage>
        <taxon>Eukaryota</taxon>
        <taxon>Viridiplantae</taxon>
        <taxon>Streptophyta</taxon>
        <taxon>Embryophyta</taxon>
        <taxon>Tracheophyta</taxon>
        <taxon>Spermatophyta</taxon>
        <taxon>Magnoliopsida</taxon>
        <taxon>eudicotyledons</taxon>
        <taxon>Gunneridae</taxon>
        <taxon>Pentapetalae</taxon>
        <taxon>rosids</taxon>
        <taxon>malvids</taxon>
        <taxon>Malvales</taxon>
        <taxon>Malvaceae</taxon>
        <taxon>Grewioideae</taxon>
        <taxon>Apeibeae</taxon>
        <taxon>Corchorus</taxon>
    </lineage>
</organism>
<dbReference type="GO" id="GO:0006355">
    <property type="term" value="P:regulation of DNA-templated transcription"/>
    <property type="evidence" value="ECO:0007669"/>
    <property type="project" value="InterPro"/>
</dbReference>
<evidence type="ECO:0000313" key="7">
    <source>
        <dbReference type="Proteomes" id="UP000188268"/>
    </source>
</evidence>
<keyword evidence="3" id="KW-0804">Transcription</keyword>
<dbReference type="GO" id="GO:0003677">
    <property type="term" value="F:DNA binding"/>
    <property type="evidence" value="ECO:0007669"/>
    <property type="project" value="UniProtKB-KW"/>
</dbReference>
<comment type="caution">
    <text evidence="6">The sequence shown here is derived from an EMBL/GenBank/DDBJ whole genome shotgun (WGS) entry which is preliminary data.</text>
</comment>
<dbReference type="Proteomes" id="UP000188268">
    <property type="component" value="Unassembled WGS sequence"/>
</dbReference>
<keyword evidence="1" id="KW-0805">Transcription regulation</keyword>
<dbReference type="PANTHER" id="PTHR31719:SF164">
    <property type="entry name" value="NAC DOMAIN-CONTAINING PROTEIN"/>
    <property type="match status" value="1"/>
</dbReference>
<dbReference type="Pfam" id="PF02365">
    <property type="entry name" value="NAM"/>
    <property type="match status" value="1"/>
</dbReference>
<evidence type="ECO:0000256" key="1">
    <source>
        <dbReference type="ARBA" id="ARBA00023015"/>
    </source>
</evidence>
<keyword evidence="7" id="KW-1185">Reference proteome</keyword>
<dbReference type="PROSITE" id="PS51005">
    <property type="entry name" value="NAC"/>
    <property type="match status" value="1"/>
</dbReference>
<evidence type="ECO:0000313" key="6">
    <source>
        <dbReference type="EMBL" id="OMO72482.1"/>
    </source>
</evidence>
<name>A0A1R3HQC6_COCAP</name>
<dbReference type="InterPro" id="IPR036093">
    <property type="entry name" value="NAC_dom_sf"/>
</dbReference>
<dbReference type="Gramene" id="OMO72482">
    <property type="protein sequence ID" value="OMO72482"/>
    <property type="gene ID" value="CCACVL1_17769"/>
</dbReference>
<dbReference type="InterPro" id="IPR003441">
    <property type="entry name" value="NAC-dom"/>
</dbReference>
<protein>
    <submittedName>
        <fullName evidence="6">No apical meristem (NAM) protein</fullName>
    </submittedName>
</protein>
<evidence type="ECO:0000259" key="5">
    <source>
        <dbReference type="PROSITE" id="PS51005"/>
    </source>
</evidence>
<evidence type="ECO:0000256" key="2">
    <source>
        <dbReference type="ARBA" id="ARBA00023125"/>
    </source>
</evidence>
<dbReference type="OMA" id="WKIFIET"/>
<evidence type="ECO:0000256" key="4">
    <source>
        <dbReference type="ARBA" id="ARBA00023242"/>
    </source>
</evidence>
<dbReference type="STRING" id="210143.A0A1R3HQC6"/>
<gene>
    <name evidence="6" type="ORF">CCACVL1_17769</name>
</gene>
<dbReference type="GO" id="GO:0048731">
    <property type="term" value="P:system development"/>
    <property type="evidence" value="ECO:0007669"/>
    <property type="project" value="TreeGrafter"/>
</dbReference>
<dbReference type="PANTHER" id="PTHR31719">
    <property type="entry name" value="NAC TRANSCRIPTION FACTOR 56"/>
    <property type="match status" value="1"/>
</dbReference>
<sequence length="201" mass="22774">MAVQLPPGFRFMPTEEQLLHGYLLKKVKGEALPCDIVTDCDIYGDGKEPWKIFGENSTEKFYVFAKLKKVSANGKNIERKAGTGTWKGQKPKIVKDSNNNHIGLNKSFVFQVKNSGSGSASSNVNGHWLMHEYSLVNDQSGYVLCVIRNKISNSEQVEDEDKEFTAEEFEDKLSTPEIQPFSHHQQQQNYYMPPLAALSYY</sequence>
<proteinExistence type="predicted"/>